<dbReference type="Proteomes" id="UP000285478">
    <property type="component" value="Chromosome"/>
</dbReference>
<dbReference type="InterPro" id="IPR004710">
    <property type="entry name" value="Bilac:Na_transpt"/>
</dbReference>
<feature type="transmembrane region" description="Helical" evidence="5">
    <location>
        <begin position="187"/>
        <end position="209"/>
    </location>
</feature>
<feature type="transmembrane region" description="Helical" evidence="5">
    <location>
        <begin position="127"/>
        <end position="145"/>
    </location>
</feature>
<evidence type="ECO:0000256" key="3">
    <source>
        <dbReference type="ARBA" id="ARBA00022989"/>
    </source>
</evidence>
<dbReference type="RefSeq" id="WP_128384884.1">
    <property type="nucleotide sequence ID" value="NZ_CP035033.1"/>
</dbReference>
<evidence type="ECO:0000256" key="1">
    <source>
        <dbReference type="ARBA" id="ARBA00004141"/>
    </source>
</evidence>
<name>A0A410H369_9GAMM</name>
<evidence type="ECO:0000256" key="2">
    <source>
        <dbReference type="ARBA" id="ARBA00022692"/>
    </source>
</evidence>
<comment type="subcellular location">
    <subcellularLocation>
        <location evidence="1">Membrane</location>
        <topology evidence="1">Multi-pass membrane protein</topology>
    </subcellularLocation>
</comment>
<gene>
    <name evidence="6" type="ORF">EPV75_06740</name>
</gene>
<dbReference type="InterPro" id="IPR002657">
    <property type="entry name" value="BilAc:Na_symport/Acr3"/>
</dbReference>
<dbReference type="InterPro" id="IPR038770">
    <property type="entry name" value="Na+/solute_symporter_sf"/>
</dbReference>
<reference evidence="6 7" key="1">
    <citation type="journal article" date="2018" name="Environ. Microbiol.">
        <title>Genomes of ubiquitous marine and hypersaline Hydrogenovibrio, Thiomicrorhabdus and Thiomicrospira spp. encode a diversity of mechanisms to sustain chemolithoautotrophy in heterogeneous environments.</title>
        <authorList>
            <person name="Scott K.M."/>
            <person name="Williams J."/>
            <person name="Porter C.M.B."/>
            <person name="Russel S."/>
            <person name="Harmer T.L."/>
            <person name="Paul J.H."/>
            <person name="Antonen K.M."/>
            <person name="Bridges M.K."/>
            <person name="Camper G.J."/>
            <person name="Campla C.K."/>
            <person name="Casella L.G."/>
            <person name="Chase E."/>
            <person name="Conrad J.W."/>
            <person name="Cruz M.C."/>
            <person name="Dunlap D.S."/>
            <person name="Duran L."/>
            <person name="Fahsbender E.M."/>
            <person name="Goldsmith D.B."/>
            <person name="Keeley R.F."/>
            <person name="Kondoff M.R."/>
            <person name="Kussy B.I."/>
            <person name="Lane M.K."/>
            <person name="Lawler S."/>
            <person name="Leigh B.A."/>
            <person name="Lewis C."/>
            <person name="Lostal L.M."/>
            <person name="Marking D."/>
            <person name="Mancera P.A."/>
            <person name="McClenthan E.C."/>
            <person name="McIntyre E.A."/>
            <person name="Mine J.A."/>
            <person name="Modi S."/>
            <person name="Moore B.D."/>
            <person name="Morgan W.A."/>
            <person name="Nelson K.M."/>
            <person name="Nguyen K.N."/>
            <person name="Ogburn N."/>
            <person name="Parrino D.G."/>
            <person name="Pedapudi A.D."/>
            <person name="Pelham R.P."/>
            <person name="Preece A.M."/>
            <person name="Rampersad E.A."/>
            <person name="Richardson J.C."/>
            <person name="Rodgers C.M."/>
            <person name="Schaffer B.L."/>
            <person name="Sheridan N.E."/>
            <person name="Solone M.R."/>
            <person name="Staley Z.R."/>
            <person name="Tabuchi M."/>
            <person name="Waide R.J."/>
            <person name="Wanjugi P.W."/>
            <person name="Young S."/>
            <person name="Clum A."/>
            <person name="Daum C."/>
            <person name="Huntemann M."/>
            <person name="Ivanova N."/>
            <person name="Kyrpides N."/>
            <person name="Mikhailova N."/>
            <person name="Palaniappan K."/>
            <person name="Pillay M."/>
            <person name="Reddy T.B.K."/>
            <person name="Shapiro N."/>
            <person name="Stamatis D."/>
            <person name="Varghese N."/>
            <person name="Woyke T."/>
            <person name="Boden R."/>
            <person name="Freyermuth S.K."/>
            <person name="Kerfeld C.A."/>
        </authorList>
    </citation>
    <scope>NUCLEOTIDE SEQUENCE [LARGE SCALE GENOMIC DNA]</scope>
    <source>
        <strain evidence="6 7">JR-2</strain>
    </source>
</reference>
<protein>
    <submittedName>
        <fullName evidence="6">Bile acid:sodium symporter family protein</fullName>
    </submittedName>
</protein>
<dbReference type="EMBL" id="CP035033">
    <property type="protein sequence ID" value="QAB15378.1"/>
    <property type="molecule type" value="Genomic_DNA"/>
</dbReference>
<feature type="transmembrane region" description="Helical" evidence="5">
    <location>
        <begin position="215"/>
        <end position="237"/>
    </location>
</feature>
<dbReference type="AlphaFoldDB" id="A0A410H369"/>
<evidence type="ECO:0000256" key="5">
    <source>
        <dbReference type="SAM" id="Phobius"/>
    </source>
</evidence>
<feature type="transmembrane region" description="Helical" evidence="5">
    <location>
        <begin position="92"/>
        <end position="115"/>
    </location>
</feature>
<keyword evidence="2 5" id="KW-0812">Transmembrane</keyword>
<dbReference type="GO" id="GO:0016020">
    <property type="term" value="C:membrane"/>
    <property type="evidence" value="ECO:0007669"/>
    <property type="project" value="UniProtKB-SubCell"/>
</dbReference>
<keyword evidence="3 5" id="KW-1133">Transmembrane helix</keyword>
<dbReference type="PANTHER" id="PTHR10361:SF28">
    <property type="entry name" value="P3 PROTEIN-RELATED"/>
    <property type="match status" value="1"/>
</dbReference>
<keyword evidence="7" id="KW-1185">Reference proteome</keyword>
<feature type="transmembrane region" description="Helical" evidence="5">
    <location>
        <begin position="151"/>
        <end position="175"/>
    </location>
</feature>
<feature type="transmembrane region" description="Helical" evidence="5">
    <location>
        <begin position="7"/>
        <end position="27"/>
    </location>
</feature>
<evidence type="ECO:0000313" key="7">
    <source>
        <dbReference type="Proteomes" id="UP000285478"/>
    </source>
</evidence>
<organism evidence="6 7">
    <name type="scientific">Hydrogenovibrio thermophilus</name>
    <dbReference type="NCBI Taxonomy" id="265883"/>
    <lineage>
        <taxon>Bacteria</taxon>
        <taxon>Pseudomonadati</taxon>
        <taxon>Pseudomonadota</taxon>
        <taxon>Gammaproteobacteria</taxon>
        <taxon>Thiotrichales</taxon>
        <taxon>Piscirickettsiaceae</taxon>
        <taxon>Hydrogenovibrio</taxon>
    </lineage>
</organism>
<evidence type="ECO:0000256" key="4">
    <source>
        <dbReference type="ARBA" id="ARBA00023136"/>
    </source>
</evidence>
<dbReference type="Gene3D" id="1.20.1530.20">
    <property type="match status" value="1"/>
</dbReference>
<dbReference type="Pfam" id="PF01758">
    <property type="entry name" value="SBF"/>
    <property type="match status" value="1"/>
</dbReference>
<feature type="transmembrane region" description="Helical" evidence="5">
    <location>
        <begin position="33"/>
        <end position="51"/>
    </location>
</feature>
<dbReference type="PANTHER" id="PTHR10361">
    <property type="entry name" value="SODIUM-BILE ACID COTRANSPORTER"/>
    <property type="match status" value="1"/>
</dbReference>
<proteinExistence type="predicted"/>
<dbReference type="KEGG" id="htr:EPV75_06740"/>
<keyword evidence="4 5" id="KW-0472">Membrane</keyword>
<sequence>MAVFSIHLFPVWVLIFSVYAFFSPTFFVELKNAIVPLLMLVMFGMGMTLRWQDFRQVMQNKAAVLLGVSVQFIVMPLAALGLAKLFHLSPELTVGLMLVGATAGGTASNVMAYLAKGDVALSVSMTLVSTLCAIVLLPLLTWFYLNETVSVPVWGMLVSLLQLILLPVLLGVVLNQFFPKPLELIQPVLPVFSMFAIVIIVAIVVALNTTQLHSLAWSLALVIVLHNAIGLVSGYGLSRLFGFDKRVAKTVAIEVGMQNSGLSVALALKYFGAVSALPGALFSVWHNISGSMLAAYWQKKDEASKSS</sequence>
<evidence type="ECO:0000313" key="6">
    <source>
        <dbReference type="EMBL" id="QAB15378.1"/>
    </source>
</evidence>
<feature type="transmembrane region" description="Helical" evidence="5">
    <location>
        <begin position="63"/>
        <end position="86"/>
    </location>
</feature>
<accession>A0A410H369</accession>